<dbReference type="InterPro" id="IPR009057">
    <property type="entry name" value="Homeodomain-like_sf"/>
</dbReference>
<dbReference type="Pfam" id="PF13921">
    <property type="entry name" value="Myb_DNA-bind_6"/>
    <property type="match status" value="1"/>
</dbReference>
<feature type="coiled-coil region" evidence="9">
    <location>
        <begin position="1561"/>
        <end position="1615"/>
    </location>
</feature>
<feature type="compositionally biased region" description="Polar residues" evidence="10">
    <location>
        <begin position="573"/>
        <end position="583"/>
    </location>
</feature>
<feature type="compositionally biased region" description="Low complexity" evidence="10">
    <location>
        <begin position="1849"/>
        <end position="2050"/>
    </location>
</feature>
<evidence type="ECO:0000256" key="1">
    <source>
        <dbReference type="ARBA" id="ARBA00004123"/>
    </source>
</evidence>
<feature type="region of interest" description="Disordered" evidence="10">
    <location>
        <begin position="1320"/>
        <end position="1348"/>
    </location>
</feature>
<evidence type="ECO:0000256" key="8">
    <source>
        <dbReference type="ARBA" id="ARBA00029670"/>
    </source>
</evidence>
<accession>A0ABR3DMN8</accession>
<keyword evidence="5" id="KW-0234">DNA repair</keyword>
<feature type="region of interest" description="Disordered" evidence="10">
    <location>
        <begin position="1667"/>
        <end position="2144"/>
    </location>
</feature>
<feature type="compositionally biased region" description="Polar residues" evidence="10">
    <location>
        <begin position="281"/>
        <end position="293"/>
    </location>
</feature>
<feature type="compositionally biased region" description="Basic and acidic residues" evidence="10">
    <location>
        <begin position="336"/>
        <end position="349"/>
    </location>
</feature>
<sequence>MTEVGPADRRKLLHSKRAEANSIVTSRKRKLRELYAVATDEDGFPNHDLNDLDTRPASPGEAKFLFDCEILQGRRLAERLLPVFQRPRFDTLQHITTADESSLGHGPHVVQQVQPSPLIHPNHTIAKNVQHHGLPSPAPPTSSIRHEPERTVPYNQVPNGAAGPQEASKAFVPRQEFQKLAPVQGSAVKTADGPSGESKPPAKETPVLLAPAAPHGNGRWNGIINNAPQGRVLPTPQTVAPPATAPTSTTKTANLGEGKAGPKDDTVSRGDAEEKARPKPTITSVNQLLSNGDSIRYPDTLSSPSSTVQSAPTPLGNEASASTSPDNEASQSFDKPVSRPEQELRRATTDNKGVGQFTGPSVAVPELRPQPQQPGVYANGAPEVPISSAPSVRPAPSGAEAQLLQESAATRTSQVVGKAGVAGPHGAHSTGGLQTQLPSAVNGEVRNMMNGDIPGKHVASQASVSTGVAVTKAALPEVAKQGPLPQGLESRNNRADVGPTPMDLDRIPTAQAPKPIPSVHAVQEEAPSQESARQPQPSSTAPSTTPPSAQPAVSLEKTVPGIQINAPPETETETQARTSQSSHPDTESAVADEEGDMPPGLLTHQLKSLSTRLRERRRKSVPTVVFGKQYRKPRFSDDTALIVNKPKPPGHIPSKDYFVTLFIESFARTSSWMKPLEKLLHSAHKTVSTSDQTLSILDHQACKILRRVYHLQQHDKWSLRQPVRCLEPARPASHQDLLIKEMKWMRTDFREERKWKRAVARNLAYACAEWYYSSPADRKLLQVDAKIPPVRAVDNADTSMADAPETGESLVPELDHSDSPVGNDEEVPELPITTIAPATIFALQDDEVVFELQPSRTADLLLENLPMYGSPLKVPKFDWIIPDYDPDAKWKRPAVPLSKYVEGEMVLDVKPQPHKRSRFQFQGEDDEEEEEYVFGAQPDKGAKLPPASTDVALFAPEMKLTRDRLHAGHQFRPPSEHPMPVQSFFESRIASQWTLAEDDQLRALVREYSYNWSLISSMISSRSSFPSAVERRTPWECFERWVNLEGLPSDFAKTPYFKAYQARIDAAGRTILQHNQNAAQGQQVGPNGAVAPIPRKRPTNTMRVERRRNQKHLALFDAMRKLAKKREAAAQKQQAQATMTAMRKTNEQQRQQPQQQLHLQAKTPQEYSLMRAARDQQIAEKMAHLAARQHEIIQKRLLTQRQAQMAATPGVAQVPQTAAQLAAANSLNNAAARLNIPGQMAVTAQKLAPGRVPMQAPAGIPTVPAQLAASGLVPPLPVAAIPQAQLQAMQAQHRLPMVNPTPDINLVMQARRIQDQQRAVAVQLQQQQHQQHQHQQHPQQPQQQQHQVQQQVVSQQQQQQQQQHQPQQQPQQQQQLQQQQPQQQQPQHQQAQTPQPAQQQPQQPQVTQQPPPVPQVQINGVQGSPTPMRPVVNSLNNGVYMSSVSAQAMMASFNAANSVAGMVTSPGAGLSMPMLPAGSPRGPQIPAQQLPYTHIHTRLKEFETHFRNKNPGATQDQIRQMATEHLGRLIVQTQQHAMNAAAGGVGHSLGTVATTTSPHQYAQLLRAQQQAQAQQAQAQQQAPQPAQSQLTPAQLAQAQAAAAQKQKQAAAAAAQAQVLAQAQMQTQAPAHQPQQPQAQPHVQAQAMAAAQLQAQVQLQAQAAAQKQAAQAHPQAQSQGQGQPPQQTQRAHQVQQVQGQQAHQLPQGSQSQQIQQQVQQSPQARQQSQQPQMVRQPVQQAQQPQQIQQPQQSQKTPQMQPQQQVQTPHQQAQKAQQSQQAQLAQQQQHQQQQQQQQHEQAQSQSQIQGQGQALGQGHAQGQVQGQVQGQAPGQVQPQHAQHSRHTPNSQHAQHTQQAQHARNAQQAHHTQQVQQAQHVQQPQGLQGQRHGQVHGNGQQLHQQHQHQQQQPQQAQQTQQQRQQVHPAPQLPQAQPPQHSHQAQAQHPQTQQAQAPQAQAQQPQPPQQSQAQQVQQPQQAKLTQQAQQAQQAQGQQARAQQAQVQQAQVQQAQAQQAQAQQAQAQQAQAQQAQAQAQAQSHGQMQPQTQPQQQPQPQPQSQPQAQQPQQASQQVQHGLVGQQGQQGQQSHQVQQAQQPQVQQAQQPVATPQPASQTSQNSQPAQQAGMAQQQQGQGSGSAAPAPTK</sequence>
<evidence type="ECO:0000313" key="14">
    <source>
        <dbReference type="Proteomes" id="UP001451303"/>
    </source>
</evidence>
<dbReference type="InterPro" id="IPR001005">
    <property type="entry name" value="SANT/Myb"/>
</dbReference>
<evidence type="ECO:0000259" key="11">
    <source>
        <dbReference type="PROSITE" id="PS50090"/>
    </source>
</evidence>
<evidence type="ECO:0000256" key="3">
    <source>
        <dbReference type="ARBA" id="ARBA00022763"/>
    </source>
</evidence>
<evidence type="ECO:0000256" key="5">
    <source>
        <dbReference type="ARBA" id="ARBA00023204"/>
    </source>
</evidence>
<evidence type="ECO:0000256" key="2">
    <source>
        <dbReference type="ARBA" id="ARBA00008913"/>
    </source>
</evidence>
<reference evidence="13 14" key="1">
    <citation type="submission" date="2023-09" db="EMBL/GenBank/DDBJ databases">
        <title>Multi-omics analysis of a traditional fermented food reveals byproduct-associated fungal strains for waste-to-food upcycling.</title>
        <authorList>
            <consortium name="Lawrence Berkeley National Laboratory"/>
            <person name="Rekdal V.M."/>
            <person name="Villalobos-Escobedo J.M."/>
            <person name="Rodriguez-Valeron N."/>
            <person name="Garcia M.O."/>
            <person name="Vasquez D.P."/>
            <person name="Damayanti I."/>
            <person name="Sorensen P.M."/>
            <person name="Baidoo E.E."/>
            <person name="De Carvalho A.C."/>
            <person name="Riley R."/>
            <person name="Lipzen A."/>
            <person name="He G."/>
            <person name="Yan M."/>
            <person name="Haridas S."/>
            <person name="Daum C."/>
            <person name="Yoshinaga Y."/>
            <person name="Ng V."/>
            <person name="Grigoriev I.V."/>
            <person name="Munk R."/>
            <person name="Nuraida L."/>
            <person name="Wijaya C.H."/>
            <person name="Morales P.-C."/>
            <person name="Keasling J.D."/>
        </authorList>
    </citation>
    <scope>NUCLEOTIDE SEQUENCE [LARGE SCALE GENOMIC DNA]</scope>
    <source>
        <strain evidence="13 14">FGSC 2613</strain>
    </source>
</reference>
<feature type="domain" description="HSA" evidence="12">
    <location>
        <begin position="722"/>
        <end position="797"/>
    </location>
</feature>
<dbReference type="PANTHER" id="PTHR46459">
    <property type="entry name" value="E1A-BINDING PROTEIN P400-RELATED"/>
    <property type="match status" value="1"/>
</dbReference>
<feature type="compositionally biased region" description="Polar residues" evidence="10">
    <location>
        <begin position="319"/>
        <end position="333"/>
    </location>
</feature>
<dbReference type="PANTHER" id="PTHR46459:SF1">
    <property type="entry name" value="E1A-BINDING PROTEIN P400"/>
    <property type="match status" value="1"/>
</dbReference>
<keyword evidence="9" id="KW-0175">Coiled coil</keyword>
<dbReference type="EMBL" id="JAVLET010000002">
    <property type="protein sequence ID" value="KAL0473912.1"/>
    <property type="molecule type" value="Genomic_DNA"/>
</dbReference>
<evidence type="ECO:0000256" key="6">
    <source>
        <dbReference type="ARBA" id="ARBA00023242"/>
    </source>
</evidence>
<dbReference type="Proteomes" id="UP001451303">
    <property type="component" value="Unassembled WGS sequence"/>
</dbReference>
<evidence type="ECO:0000256" key="10">
    <source>
        <dbReference type="SAM" id="MobiDB-lite"/>
    </source>
</evidence>
<gene>
    <name evidence="13" type="ORF">QR685DRAFT_470274</name>
</gene>
<feature type="compositionally biased region" description="Low complexity" evidence="10">
    <location>
        <begin position="2058"/>
        <end position="2144"/>
    </location>
</feature>
<feature type="compositionally biased region" description="Basic and acidic residues" evidence="10">
    <location>
        <begin position="260"/>
        <end position="277"/>
    </location>
</feature>
<keyword evidence="3" id="KW-0227">DNA damage</keyword>
<proteinExistence type="inferred from homology"/>
<dbReference type="InterPro" id="IPR014012">
    <property type="entry name" value="HSA_dom"/>
</dbReference>
<evidence type="ECO:0000256" key="7">
    <source>
        <dbReference type="ARBA" id="ARBA00025178"/>
    </source>
</evidence>
<evidence type="ECO:0000259" key="12">
    <source>
        <dbReference type="PROSITE" id="PS51204"/>
    </source>
</evidence>
<feature type="region of interest" description="Disordered" evidence="10">
    <location>
        <begin position="129"/>
        <end position="168"/>
    </location>
</feature>
<dbReference type="CDD" id="cd00167">
    <property type="entry name" value="SANT"/>
    <property type="match status" value="1"/>
</dbReference>
<feature type="compositionally biased region" description="Low complexity" evidence="10">
    <location>
        <begin position="234"/>
        <end position="253"/>
    </location>
</feature>
<feature type="compositionally biased region" description="Low complexity" evidence="10">
    <location>
        <begin position="534"/>
        <end position="543"/>
    </location>
</feature>
<keyword evidence="14" id="KW-1185">Reference proteome</keyword>
<comment type="similarity">
    <text evidence="2">Belongs to the EAF1 family.</text>
</comment>
<name>A0ABR3DMN8_NEUIN</name>
<dbReference type="PROSITE" id="PS51204">
    <property type="entry name" value="HSA"/>
    <property type="match status" value="1"/>
</dbReference>
<feature type="region of interest" description="Disordered" evidence="10">
    <location>
        <begin position="480"/>
        <end position="602"/>
    </location>
</feature>
<keyword evidence="4" id="KW-0156">Chromatin regulator</keyword>
<organism evidence="13 14">
    <name type="scientific">Neurospora intermedia</name>
    <dbReference type="NCBI Taxonomy" id="5142"/>
    <lineage>
        <taxon>Eukaryota</taxon>
        <taxon>Fungi</taxon>
        <taxon>Dikarya</taxon>
        <taxon>Ascomycota</taxon>
        <taxon>Pezizomycotina</taxon>
        <taxon>Sordariomycetes</taxon>
        <taxon>Sordariomycetidae</taxon>
        <taxon>Sordariales</taxon>
        <taxon>Sordariaceae</taxon>
        <taxon>Neurospora</taxon>
    </lineage>
</organism>
<feature type="compositionally biased region" description="Low complexity" evidence="10">
    <location>
        <begin position="1336"/>
        <end position="1348"/>
    </location>
</feature>
<feature type="coiled-coil region" evidence="9">
    <location>
        <begin position="1125"/>
        <end position="1152"/>
    </location>
</feature>
<comment type="subcellular location">
    <subcellularLocation>
        <location evidence="1">Nucleus</location>
    </subcellularLocation>
</comment>
<dbReference type="PROSITE" id="PS50090">
    <property type="entry name" value="MYB_LIKE"/>
    <property type="match status" value="1"/>
</dbReference>
<evidence type="ECO:0000313" key="13">
    <source>
        <dbReference type="EMBL" id="KAL0473912.1"/>
    </source>
</evidence>
<feature type="region of interest" description="Disordered" evidence="10">
    <location>
        <begin position="180"/>
        <end position="401"/>
    </location>
</feature>
<evidence type="ECO:0000256" key="4">
    <source>
        <dbReference type="ARBA" id="ARBA00022853"/>
    </source>
</evidence>
<keyword evidence="6" id="KW-0539">Nucleus</keyword>
<dbReference type="SUPFAM" id="SSF46689">
    <property type="entry name" value="Homeodomain-like"/>
    <property type="match status" value="1"/>
</dbReference>
<protein>
    <recommendedName>
        <fullName evidence="8">Vacuolar import and degradation protein 21</fullName>
    </recommendedName>
</protein>
<feature type="compositionally biased region" description="Polar residues" evidence="10">
    <location>
        <begin position="300"/>
        <end position="312"/>
    </location>
</feature>
<feature type="compositionally biased region" description="Low complexity" evidence="10">
    <location>
        <begin position="1361"/>
        <end position="1408"/>
    </location>
</feature>
<evidence type="ECO:0000256" key="9">
    <source>
        <dbReference type="SAM" id="Coils"/>
    </source>
</evidence>
<feature type="compositionally biased region" description="Low complexity" evidence="10">
    <location>
        <begin position="1667"/>
        <end position="1839"/>
    </location>
</feature>
<dbReference type="SMART" id="SM00717">
    <property type="entry name" value="SANT"/>
    <property type="match status" value="1"/>
</dbReference>
<dbReference type="Gene3D" id="1.10.10.60">
    <property type="entry name" value="Homeodomain-like"/>
    <property type="match status" value="1"/>
</dbReference>
<feature type="domain" description="Myb-like" evidence="11">
    <location>
        <begin position="991"/>
        <end position="1045"/>
    </location>
</feature>
<comment type="caution">
    <text evidence="13">The sequence shown here is derived from an EMBL/GenBank/DDBJ whole genome shotgun (WGS) entry which is preliminary data.</text>
</comment>
<feature type="region of interest" description="Disordered" evidence="10">
    <location>
        <begin position="1361"/>
        <end position="1430"/>
    </location>
</feature>
<comment type="function">
    <text evidence="7">Component of the NuA4 histone acetyltransferase complex which is involved in transcriptional activation of selected genes principally by acetylation of nucleosomal histone H4 and H2A. The NuA4 complex is also involved in DNA repair.</text>
</comment>